<sequence>MTVKVGDRLIALRGYDGQEVYVPERRMPQGAPTSPRMFDLVCRPMDDILRENYQALLGQVVALQEGGH</sequence>
<reference evidence="1 2" key="1">
    <citation type="journal article" date="2016" name="Nat. Commun.">
        <title>Thousands of microbial genomes shed light on interconnected biogeochemical processes in an aquifer system.</title>
        <authorList>
            <person name="Anantharaman K."/>
            <person name="Brown C.T."/>
            <person name="Hug L.A."/>
            <person name="Sharon I."/>
            <person name="Castelle C.J."/>
            <person name="Probst A.J."/>
            <person name="Thomas B.C."/>
            <person name="Singh A."/>
            <person name="Wilkins M.J."/>
            <person name="Karaoz U."/>
            <person name="Brodie E.L."/>
            <person name="Williams K.H."/>
            <person name="Hubbard S.S."/>
            <person name="Banfield J.F."/>
        </authorList>
    </citation>
    <scope>NUCLEOTIDE SEQUENCE [LARGE SCALE GENOMIC DNA]</scope>
</reference>
<evidence type="ECO:0000313" key="1">
    <source>
        <dbReference type="EMBL" id="OHA71114.1"/>
    </source>
</evidence>
<name>A0A1G2RE50_9BACT</name>
<organism evidence="1 2">
    <name type="scientific">Candidatus Wildermuthbacteria bacterium RIFCSPHIGHO2_02_FULL_49_9</name>
    <dbReference type="NCBI Taxonomy" id="1802456"/>
    <lineage>
        <taxon>Bacteria</taxon>
        <taxon>Candidatus Wildermuthiibacteriota</taxon>
    </lineage>
</organism>
<comment type="caution">
    <text evidence="1">The sequence shown here is derived from an EMBL/GenBank/DDBJ whole genome shotgun (WGS) entry which is preliminary data.</text>
</comment>
<gene>
    <name evidence="1" type="ORF">A3D64_03135</name>
</gene>
<proteinExistence type="predicted"/>
<accession>A0A1G2RE50</accession>
<dbReference type="EMBL" id="MHUB01000010">
    <property type="protein sequence ID" value="OHA71114.1"/>
    <property type="molecule type" value="Genomic_DNA"/>
</dbReference>
<evidence type="ECO:0000313" key="2">
    <source>
        <dbReference type="Proteomes" id="UP000178613"/>
    </source>
</evidence>
<dbReference type="AlphaFoldDB" id="A0A1G2RE50"/>
<dbReference type="Proteomes" id="UP000178613">
    <property type="component" value="Unassembled WGS sequence"/>
</dbReference>
<protein>
    <submittedName>
        <fullName evidence="1">Uncharacterized protein</fullName>
    </submittedName>
</protein>